<evidence type="ECO:0000313" key="2">
    <source>
        <dbReference type="Proteomes" id="UP000006729"/>
    </source>
</evidence>
<protein>
    <submittedName>
        <fullName evidence="1">Uncharacterized protein</fullName>
    </submittedName>
</protein>
<dbReference type="InParanoid" id="B9I2Q1"/>
<name>B9I2Q1_POPTR</name>
<gene>
    <name evidence="1" type="ORF">POPTR_012G059800</name>
</gene>
<accession>B9I2Q1</accession>
<dbReference type="Proteomes" id="UP000006729">
    <property type="component" value="Chromosome 12"/>
</dbReference>
<sequence>MKKLDVERMEINLDCEIKRCTELIFRNFPKNPLTKSEEFGMSGHEDTSLTAEKLDSSNGYRGQKLKLVQIFDKSQPIRYVHNYDSKVILEGDISKVISWKLQMEVANERLHCQLLI</sequence>
<reference evidence="1 2" key="1">
    <citation type="journal article" date="2006" name="Science">
        <title>The genome of black cottonwood, Populus trichocarpa (Torr. &amp; Gray).</title>
        <authorList>
            <person name="Tuskan G.A."/>
            <person name="Difazio S."/>
            <person name="Jansson S."/>
            <person name="Bohlmann J."/>
            <person name="Grigoriev I."/>
            <person name="Hellsten U."/>
            <person name="Putnam N."/>
            <person name="Ralph S."/>
            <person name="Rombauts S."/>
            <person name="Salamov A."/>
            <person name="Schein J."/>
            <person name="Sterck L."/>
            <person name="Aerts A."/>
            <person name="Bhalerao R.R."/>
            <person name="Bhalerao R.P."/>
            <person name="Blaudez D."/>
            <person name="Boerjan W."/>
            <person name="Brun A."/>
            <person name="Brunner A."/>
            <person name="Busov V."/>
            <person name="Campbell M."/>
            <person name="Carlson J."/>
            <person name="Chalot M."/>
            <person name="Chapman J."/>
            <person name="Chen G.L."/>
            <person name="Cooper D."/>
            <person name="Coutinho P.M."/>
            <person name="Couturier J."/>
            <person name="Covert S."/>
            <person name="Cronk Q."/>
            <person name="Cunningham R."/>
            <person name="Davis J."/>
            <person name="Degroeve S."/>
            <person name="Dejardin A."/>
            <person name="Depamphilis C."/>
            <person name="Detter J."/>
            <person name="Dirks B."/>
            <person name="Dubchak I."/>
            <person name="Duplessis S."/>
            <person name="Ehlting J."/>
            <person name="Ellis B."/>
            <person name="Gendler K."/>
            <person name="Goodstein D."/>
            <person name="Gribskov M."/>
            <person name="Grimwood J."/>
            <person name="Groover A."/>
            <person name="Gunter L."/>
            <person name="Hamberger B."/>
            <person name="Heinze B."/>
            <person name="Helariutta Y."/>
            <person name="Henrissat B."/>
            <person name="Holligan D."/>
            <person name="Holt R."/>
            <person name="Huang W."/>
            <person name="Islam-Faridi N."/>
            <person name="Jones S."/>
            <person name="Jones-Rhoades M."/>
            <person name="Jorgensen R."/>
            <person name="Joshi C."/>
            <person name="Kangasjarvi J."/>
            <person name="Karlsson J."/>
            <person name="Kelleher C."/>
            <person name="Kirkpatrick R."/>
            <person name="Kirst M."/>
            <person name="Kohler A."/>
            <person name="Kalluri U."/>
            <person name="Larimer F."/>
            <person name="Leebens-Mack J."/>
            <person name="Leple J.C."/>
            <person name="Locascio P."/>
            <person name="Lou Y."/>
            <person name="Lucas S."/>
            <person name="Martin F."/>
            <person name="Montanini B."/>
            <person name="Napoli C."/>
            <person name="Nelson D.R."/>
            <person name="Nelson C."/>
            <person name="Nieminen K."/>
            <person name="Nilsson O."/>
            <person name="Pereda V."/>
            <person name="Peter G."/>
            <person name="Philippe R."/>
            <person name="Pilate G."/>
            <person name="Poliakov A."/>
            <person name="Razumovskaya J."/>
            <person name="Richardson P."/>
            <person name="Rinaldi C."/>
            <person name="Ritland K."/>
            <person name="Rouze P."/>
            <person name="Ryaboy D."/>
            <person name="Schmutz J."/>
            <person name="Schrader J."/>
            <person name="Segerman B."/>
            <person name="Shin H."/>
            <person name="Siddiqui A."/>
            <person name="Sterky F."/>
            <person name="Terry A."/>
            <person name="Tsai C.J."/>
            <person name="Uberbacher E."/>
            <person name="Unneberg P."/>
            <person name="Vahala J."/>
            <person name="Wall K."/>
            <person name="Wessler S."/>
            <person name="Yang G."/>
            <person name="Yin T."/>
            <person name="Douglas C."/>
            <person name="Marra M."/>
            <person name="Sandberg G."/>
            <person name="Van de Peer Y."/>
            <person name="Rokhsar D."/>
        </authorList>
    </citation>
    <scope>NUCLEOTIDE SEQUENCE [LARGE SCALE GENOMIC DNA]</scope>
    <source>
        <strain evidence="2">cv. Nisqually</strain>
    </source>
</reference>
<dbReference type="HOGENOM" id="CLU_2101092_0_0_1"/>
<organism evidence="1 2">
    <name type="scientific">Populus trichocarpa</name>
    <name type="common">Western balsam poplar</name>
    <name type="synonym">Populus balsamifera subsp. trichocarpa</name>
    <dbReference type="NCBI Taxonomy" id="3694"/>
    <lineage>
        <taxon>Eukaryota</taxon>
        <taxon>Viridiplantae</taxon>
        <taxon>Streptophyta</taxon>
        <taxon>Embryophyta</taxon>
        <taxon>Tracheophyta</taxon>
        <taxon>Spermatophyta</taxon>
        <taxon>Magnoliopsida</taxon>
        <taxon>eudicotyledons</taxon>
        <taxon>Gunneridae</taxon>
        <taxon>Pentapetalae</taxon>
        <taxon>rosids</taxon>
        <taxon>fabids</taxon>
        <taxon>Malpighiales</taxon>
        <taxon>Salicaceae</taxon>
        <taxon>Saliceae</taxon>
        <taxon>Populus</taxon>
    </lineage>
</organism>
<proteinExistence type="predicted"/>
<dbReference type="AlphaFoldDB" id="B9I2Q1"/>
<dbReference type="EMBL" id="CM009301">
    <property type="protein sequence ID" value="PNT09705.1"/>
    <property type="molecule type" value="Genomic_DNA"/>
</dbReference>
<keyword evidence="2" id="KW-1185">Reference proteome</keyword>
<evidence type="ECO:0000313" key="1">
    <source>
        <dbReference type="EMBL" id="PNT09705.1"/>
    </source>
</evidence>